<dbReference type="InterPro" id="IPR013320">
    <property type="entry name" value="ConA-like_dom_sf"/>
</dbReference>
<feature type="region of interest" description="Disordered" evidence="2">
    <location>
        <begin position="154"/>
        <end position="177"/>
    </location>
</feature>
<dbReference type="CDD" id="cd22249">
    <property type="entry name" value="UDM1_RNF168_RNF169-like"/>
    <property type="match status" value="1"/>
</dbReference>
<dbReference type="EMBL" id="KB008074">
    <property type="protein sequence ID" value="ELR13839.1"/>
    <property type="molecule type" value="Genomic_DNA"/>
</dbReference>
<dbReference type="PROSITE" id="PS50188">
    <property type="entry name" value="B302_SPRY"/>
    <property type="match status" value="1"/>
</dbReference>
<dbReference type="InterPro" id="IPR043136">
    <property type="entry name" value="B30.2/SPRY_sf"/>
</dbReference>
<feature type="domain" description="B30.2/SPRY" evidence="3">
    <location>
        <begin position="392"/>
        <end position="581"/>
    </location>
</feature>
<dbReference type="SMART" id="SM00449">
    <property type="entry name" value="SPRY"/>
    <property type="match status" value="1"/>
</dbReference>
<evidence type="ECO:0000259" key="3">
    <source>
        <dbReference type="PROSITE" id="PS50188"/>
    </source>
</evidence>
<dbReference type="RefSeq" id="XP_004335852.1">
    <property type="nucleotide sequence ID" value="XM_004335804.1"/>
</dbReference>
<organism evidence="4 5">
    <name type="scientific">Acanthamoeba castellanii (strain ATCC 30010 / Neff)</name>
    <dbReference type="NCBI Taxonomy" id="1257118"/>
    <lineage>
        <taxon>Eukaryota</taxon>
        <taxon>Amoebozoa</taxon>
        <taxon>Discosea</taxon>
        <taxon>Longamoebia</taxon>
        <taxon>Centramoebida</taxon>
        <taxon>Acanthamoebidae</taxon>
        <taxon>Acanthamoeba</taxon>
    </lineage>
</organism>
<dbReference type="AlphaFoldDB" id="L8GLX5"/>
<dbReference type="GeneID" id="14914394"/>
<dbReference type="PANTHER" id="PTHR12245">
    <property type="entry name" value="SPRY DOMAIN CONTAINING SOCS BOX PROTEIN"/>
    <property type="match status" value="1"/>
</dbReference>
<evidence type="ECO:0000256" key="1">
    <source>
        <dbReference type="SAM" id="Coils"/>
    </source>
</evidence>
<evidence type="ECO:0000313" key="5">
    <source>
        <dbReference type="Proteomes" id="UP000011083"/>
    </source>
</evidence>
<feature type="compositionally biased region" description="Basic and acidic residues" evidence="2">
    <location>
        <begin position="211"/>
        <end position="222"/>
    </location>
</feature>
<gene>
    <name evidence="4" type="ORF">ACA1_076920</name>
</gene>
<dbReference type="SUPFAM" id="SSF49899">
    <property type="entry name" value="Concanavalin A-like lectins/glucanases"/>
    <property type="match status" value="1"/>
</dbReference>
<dbReference type="Proteomes" id="UP000011083">
    <property type="component" value="Unassembled WGS sequence"/>
</dbReference>
<reference evidence="4 5" key="1">
    <citation type="journal article" date="2013" name="Genome Biol.">
        <title>Genome of Acanthamoeba castellanii highlights extensive lateral gene transfer and early evolution of tyrosine kinase signaling.</title>
        <authorList>
            <person name="Clarke M."/>
            <person name="Lohan A.J."/>
            <person name="Liu B."/>
            <person name="Lagkouvardos I."/>
            <person name="Roy S."/>
            <person name="Zafar N."/>
            <person name="Bertelli C."/>
            <person name="Schilde C."/>
            <person name="Kianianmomeni A."/>
            <person name="Burglin T.R."/>
            <person name="Frech C."/>
            <person name="Turcotte B."/>
            <person name="Kopec K.O."/>
            <person name="Synnott J.M."/>
            <person name="Choo C."/>
            <person name="Paponov I."/>
            <person name="Finkler A."/>
            <person name="Soon Heng Tan C."/>
            <person name="Hutchins A.P."/>
            <person name="Weinmeier T."/>
            <person name="Rattei T."/>
            <person name="Chu J.S."/>
            <person name="Gimenez G."/>
            <person name="Irimia M."/>
            <person name="Rigden D.J."/>
            <person name="Fitzpatrick D.A."/>
            <person name="Lorenzo-Morales J."/>
            <person name="Bateman A."/>
            <person name="Chiu C.H."/>
            <person name="Tang P."/>
            <person name="Hegemann P."/>
            <person name="Fromm H."/>
            <person name="Raoult D."/>
            <person name="Greub G."/>
            <person name="Miranda-Saavedra D."/>
            <person name="Chen N."/>
            <person name="Nash P."/>
            <person name="Ginger M.L."/>
            <person name="Horn M."/>
            <person name="Schaap P."/>
            <person name="Caler L."/>
            <person name="Loftus B."/>
        </authorList>
    </citation>
    <scope>NUCLEOTIDE SEQUENCE [LARGE SCALE GENOMIC DNA]</scope>
    <source>
        <strain evidence="4 5">Neff</strain>
    </source>
</reference>
<dbReference type="Pfam" id="PF00622">
    <property type="entry name" value="SPRY"/>
    <property type="match status" value="1"/>
</dbReference>
<dbReference type="KEGG" id="acan:ACA1_076920"/>
<dbReference type="InterPro" id="IPR050672">
    <property type="entry name" value="FBXO45-Fsn/SPSB_families"/>
</dbReference>
<dbReference type="PANTHER" id="PTHR12245:SF5">
    <property type="entry name" value="SPRY DOMAIN-CONTAINING SOCS BOX PROTEIN 3"/>
    <property type="match status" value="1"/>
</dbReference>
<dbReference type="STRING" id="1257118.L8GLX5"/>
<dbReference type="OrthoDB" id="5951542at2759"/>
<dbReference type="Gene3D" id="2.60.120.920">
    <property type="match status" value="1"/>
</dbReference>
<protein>
    <submittedName>
        <fullName evidence="4">SPRY domain containing protein</fullName>
    </submittedName>
</protein>
<feature type="coiled-coil region" evidence="1">
    <location>
        <begin position="288"/>
        <end position="315"/>
    </location>
</feature>
<proteinExistence type="predicted"/>
<sequence>MGNDASKRKPFIGTTIQRIGIDDVAESVAKAEEAAKSTPQKVIVTLSTGQELTRNNVCEILQQLIVDRSKMEVEAVKPKKKAKDKAKLDYERCLKYLGKELVFILKDKELRDTVLDLNQEAFEALLKSDELVVPDESYVLLMLGAWAERRAYNEEEKDTTTTPLSGGGGLQPPVNAVNMRGSDGLFQALGEGAAKLLDPKASDCGTATATTEEKTGEAKAEDAAAAAPTDDAKEAPGSSSTDDGSAKTEAPPETALSKSEQEKLEVNLRGTAGLYATFAGAYVNMISDEEMARKLQNEEEEEDKVRRKLMEEEDEKLARALQDGEIADGGALPSTVVQDLAVEEEEDLEPIPEFKLTPEYIDRIKKHMRPFVEHIRFSMLPLPILNTLANEMLVPTKYLTEAYKYHMLASANLTDLMEKNNTRYKRRRHGQHIQVSGDGKVANKTQASWYSIACASEGFQHGKHFWAIKVDGDEAYIGVTQKSNTALDNYLGGNAQSWAFRTSYKYSNSHGNGHYGDTFGRGDVIGVLLDMDLGNVTYFKNGKNLGLCFTGLPRNEKLYPAVGWRAGHMTLVDIDPAAYPGEFISTLIG</sequence>
<keyword evidence="5" id="KW-1185">Reference proteome</keyword>
<feature type="region of interest" description="Disordered" evidence="2">
    <location>
        <begin position="198"/>
        <end position="263"/>
    </location>
</feature>
<dbReference type="InterPro" id="IPR003877">
    <property type="entry name" value="SPRY_dom"/>
</dbReference>
<name>L8GLX5_ACACF</name>
<dbReference type="VEuPathDB" id="AmoebaDB:ACA1_076920"/>
<evidence type="ECO:0000313" key="4">
    <source>
        <dbReference type="EMBL" id="ELR13839.1"/>
    </source>
</evidence>
<dbReference type="InterPro" id="IPR001870">
    <property type="entry name" value="B30.2/SPRY"/>
</dbReference>
<keyword evidence="1" id="KW-0175">Coiled coil</keyword>
<accession>L8GLX5</accession>
<evidence type="ECO:0000256" key="2">
    <source>
        <dbReference type="SAM" id="MobiDB-lite"/>
    </source>
</evidence>